<evidence type="ECO:0000259" key="5">
    <source>
        <dbReference type="PROSITE" id="PS50995"/>
    </source>
</evidence>
<dbReference type="PROSITE" id="PS50995">
    <property type="entry name" value="HTH_MARR_2"/>
    <property type="match status" value="1"/>
</dbReference>
<dbReference type="PROSITE" id="PS01117">
    <property type="entry name" value="HTH_MARR_1"/>
    <property type="match status" value="1"/>
</dbReference>
<dbReference type="InterPro" id="IPR036388">
    <property type="entry name" value="WH-like_DNA-bd_sf"/>
</dbReference>
<dbReference type="Proteomes" id="UP000479226">
    <property type="component" value="Unassembled WGS sequence"/>
</dbReference>
<dbReference type="InterPro" id="IPR000835">
    <property type="entry name" value="HTH_MarR-typ"/>
</dbReference>
<sequence length="169" mass="18043">MDCTRTPFAVPPSNASTSSGTAGAGTGMAQAIRAAEIELGTMLVKTRKSLKTRAAAIHPELQPMGFKVLMLLALSGAVQQVALTHEVGTDKAVMSRTIKQLEALGLVTRTADPSDGRGQLVVMTPEAQARYAATQSHARQLLFDRLSTWDVDEVRRLADLLARLNESGD</sequence>
<keyword evidence="7" id="KW-1185">Reference proteome</keyword>
<evidence type="ECO:0000313" key="6">
    <source>
        <dbReference type="EMBL" id="NGN82336.1"/>
    </source>
</evidence>
<organism evidence="6 7">
    <name type="scientific">Arthrobacter silviterrae</name>
    <dbReference type="NCBI Taxonomy" id="2026658"/>
    <lineage>
        <taxon>Bacteria</taxon>
        <taxon>Bacillati</taxon>
        <taxon>Actinomycetota</taxon>
        <taxon>Actinomycetes</taxon>
        <taxon>Micrococcales</taxon>
        <taxon>Micrococcaceae</taxon>
        <taxon>Arthrobacter</taxon>
    </lineage>
</organism>
<keyword evidence="1" id="KW-0805">Transcription regulation</keyword>
<keyword evidence="3" id="KW-0804">Transcription</keyword>
<accession>A0ABX0D6M7</accession>
<dbReference type="InterPro" id="IPR023187">
    <property type="entry name" value="Tscrpt_reg_MarR-type_CS"/>
</dbReference>
<dbReference type="PANTHER" id="PTHR33164:SF57">
    <property type="entry name" value="MARR-FAMILY TRANSCRIPTIONAL REGULATOR"/>
    <property type="match status" value="1"/>
</dbReference>
<keyword evidence="2" id="KW-0238">DNA-binding</keyword>
<dbReference type="Pfam" id="PF01047">
    <property type="entry name" value="MarR"/>
    <property type="match status" value="1"/>
</dbReference>
<evidence type="ECO:0000256" key="4">
    <source>
        <dbReference type="SAM" id="MobiDB-lite"/>
    </source>
</evidence>
<dbReference type="InterPro" id="IPR036390">
    <property type="entry name" value="WH_DNA-bd_sf"/>
</dbReference>
<name>A0ABX0D6M7_9MICC</name>
<feature type="region of interest" description="Disordered" evidence="4">
    <location>
        <begin position="1"/>
        <end position="25"/>
    </location>
</feature>
<proteinExistence type="predicted"/>
<evidence type="ECO:0000313" key="7">
    <source>
        <dbReference type="Proteomes" id="UP000479226"/>
    </source>
</evidence>
<evidence type="ECO:0000256" key="1">
    <source>
        <dbReference type="ARBA" id="ARBA00023015"/>
    </source>
</evidence>
<dbReference type="Gene3D" id="1.10.10.10">
    <property type="entry name" value="Winged helix-like DNA-binding domain superfamily/Winged helix DNA-binding domain"/>
    <property type="match status" value="1"/>
</dbReference>
<gene>
    <name evidence="6" type="ORF">G6N77_02505</name>
</gene>
<evidence type="ECO:0000256" key="2">
    <source>
        <dbReference type="ARBA" id="ARBA00023125"/>
    </source>
</evidence>
<feature type="domain" description="HTH marR-type" evidence="5">
    <location>
        <begin position="36"/>
        <end position="166"/>
    </location>
</feature>
<protein>
    <submittedName>
        <fullName evidence="6">Winged helix-turn-helix transcriptional regulator</fullName>
    </submittedName>
</protein>
<evidence type="ECO:0000256" key="3">
    <source>
        <dbReference type="ARBA" id="ARBA00023163"/>
    </source>
</evidence>
<reference evidence="6 7" key="1">
    <citation type="submission" date="2020-02" db="EMBL/GenBank/DDBJ databases">
        <title>Genome sequence of the type strain DSM 27180 of Arthrobacter silviterrae.</title>
        <authorList>
            <person name="Gao J."/>
            <person name="Sun J."/>
        </authorList>
    </citation>
    <scope>NUCLEOTIDE SEQUENCE [LARGE SCALE GENOMIC DNA]</scope>
    <source>
        <strain evidence="6 7">DSM 27180</strain>
    </source>
</reference>
<dbReference type="RefSeq" id="WP_165180411.1">
    <property type="nucleotide sequence ID" value="NZ_JAAKZI010000002.1"/>
</dbReference>
<dbReference type="EMBL" id="JAAKZI010000002">
    <property type="protein sequence ID" value="NGN82336.1"/>
    <property type="molecule type" value="Genomic_DNA"/>
</dbReference>
<dbReference type="InterPro" id="IPR039422">
    <property type="entry name" value="MarR/SlyA-like"/>
</dbReference>
<comment type="caution">
    <text evidence="6">The sequence shown here is derived from an EMBL/GenBank/DDBJ whole genome shotgun (WGS) entry which is preliminary data.</text>
</comment>
<dbReference type="PANTHER" id="PTHR33164">
    <property type="entry name" value="TRANSCRIPTIONAL REGULATOR, MARR FAMILY"/>
    <property type="match status" value="1"/>
</dbReference>
<dbReference type="SMART" id="SM00347">
    <property type="entry name" value="HTH_MARR"/>
    <property type="match status" value="1"/>
</dbReference>
<dbReference type="SUPFAM" id="SSF46785">
    <property type="entry name" value="Winged helix' DNA-binding domain"/>
    <property type="match status" value="1"/>
</dbReference>